<dbReference type="Gene3D" id="3.40.50.12580">
    <property type="match status" value="1"/>
</dbReference>
<keyword evidence="3" id="KW-1003">Cell membrane</keyword>
<protein>
    <submittedName>
        <fullName evidence="8">CDP-glycerol glycerophosphotransferase family protein</fullName>
    </submittedName>
</protein>
<sequence length="699" mass="77441">MSRFSVVVPAHRVQGYLRECLDSVLDQSRADLELIVVDDASPDASAAIAAECAERDPRVQLVRVPAHSGAGPARNIGADRATGSYLLFLDGDDLLLPGALESIAQALDAADDPDVLVFGHDRVDWWESVRAGGDDLAGDQLAVTVAAWNRVFRRGFWQERRLAFSDGPYEDVVPVRRAALTPGARTAVLDKACVRWRERRGGSFATSPGREHFAVIGRYEELLAAADPADRARLVPHAAAHLLAVLDDPGRIAPRDRRDFFRGAARLYRTYGPAGPAPTPGAKALATASYAAYEAQRKSRSRRTGVTRRLKEQKKKLRARAMRVAYRADLRRPLDPHLAVYGAYWNRGISCNPAAIHAKARELAPHIRGVWVVSSRHKHRVPAGVEYVVEGSRRYWQAMARATYLINNSSFPGGFTKRPGQVYLQTHHGTPLKKMGLDQRRYPAGTHGISFQKVLDHTDQWDLSLSANPHSTEVWERVYPSTAYQALEAGYPRNDVYFTAGEAEVRRIREELGVADGRTVLLYAPTHRDYQKGFLPRVDLERFVSALGPSYVVLVRAHYFYGADAGLRAHPQLVDVTGHARVEDLCLAADALVTDYSSLMFDYACLDRPIVTYAPDWQAYRMARGTYFDLLSGRPGETPGAVATTEDELAGLFRGGEWDAADAADLRKAFRARFCPYDDGGAAERVVRRLFLEGQAPRS</sequence>
<dbReference type="InterPro" id="IPR051612">
    <property type="entry name" value="Teichoic_Acid_Biosynth"/>
</dbReference>
<dbReference type="Proteomes" id="UP000829992">
    <property type="component" value="Chromosome"/>
</dbReference>
<evidence type="ECO:0000256" key="3">
    <source>
        <dbReference type="ARBA" id="ARBA00022475"/>
    </source>
</evidence>
<dbReference type="Pfam" id="PF00535">
    <property type="entry name" value="Glycos_transf_2"/>
    <property type="match status" value="1"/>
</dbReference>
<organism evidence="8 9">
    <name type="scientific">Streptomyces durmitorensis</name>
    <dbReference type="NCBI Taxonomy" id="319947"/>
    <lineage>
        <taxon>Bacteria</taxon>
        <taxon>Bacillati</taxon>
        <taxon>Actinomycetota</taxon>
        <taxon>Actinomycetes</taxon>
        <taxon>Kitasatosporales</taxon>
        <taxon>Streptomycetaceae</taxon>
        <taxon>Streptomyces</taxon>
    </lineage>
</organism>
<dbReference type="Gene3D" id="3.90.550.10">
    <property type="entry name" value="Spore Coat Polysaccharide Biosynthesis Protein SpsA, Chain A"/>
    <property type="match status" value="1"/>
</dbReference>
<evidence type="ECO:0000256" key="5">
    <source>
        <dbReference type="ARBA" id="ARBA00022944"/>
    </source>
</evidence>
<dbReference type="Gene3D" id="3.40.50.11820">
    <property type="match status" value="1"/>
</dbReference>
<dbReference type="PANTHER" id="PTHR37316">
    <property type="entry name" value="TEICHOIC ACID GLYCEROL-PHOSPHATE PRIMASE"/>
    <property type="match status" value="1"/>
</dbReference>
<accession>A0ABY4PWH7</accession>
<dbReference type="InterPro" id="IPR029044">
    <property type="entry name" value="Nucleotide-diphossugar_trans"/>
</dbReference>
<evidence type="ECO:0000256" key="1">
    <source>
        <dbReference type="ARBA" id="ARBA00004202"/>
    </source>
</evidence>
<dbReference type="EMBL" id="CP097289">
    <property type="protein sequence ID" value="UQT58215.1"/>
    <property type="molecule type" value="Genomic_DNA"/>
</dbReference>
<keyword evidence="5" id="KW-0777">Teichoic acid biosynthesis</keyword>
<dbReference type="SUPFAM" id="SSF53756">
    <property type="entry name" value="UDP-Glycosyltransferase/glycogen phosphorylase"/>
    <property type="match status" value="1"/>
</dbReference>
<evidence type="ECO:0000259" key="7">
    <source>
        <dbReference type="Pfam" id="PF00535"/>
    </source>
</evidence>
<dbReference type="CDD" id="cd00761">
    <property type="entry name" value="Glyco_tranf_GTA_type"/>
    <property type="match status" value="1"/>
</dbReference>
<evidence type="ECO:0000256" key="4">
    <source>
        <dbReference type="ARBA" id="ARBA00022679"/>
    </source>
</evidence>
<evidence type="ECO:0000313" key="8">
    <source>
        <dbReference type="EMBL" id="UQT58215.1"/>
    </source>
</evidence>
<dbReference type="SUPFAM" id="SSF53448">
    <property type="entry name" value="Nucleotide-diphospho-sugar transferases"/>
    <property type="match status" value="1"/>
</dbReference>
<gene>
    <name evidence="8" type="ORF">M4V62_25745</name>
</gene>
<evidence type="ECO:0000256" key="2">
    <source>
        <dbReference type="ARBA" id="ARBA00010488"/>
    </source>
</evidence>
<comment type="subcellular location">
    <subcellularLocation>
        <location evidence="1">Cell membrane</location>
        <topology evidence="1">Peripheral membrane protein</topology>
    </subcellularLocation>
</comment>
<dbReference type="RefSeq" id="WP_249589590.1">
    <property type="nucleotide sequence ID" value="NZ_BAAAQL010000047.1"/>
</dbReference>
<keyword evidence="6" id="KW-0472">Membrane</keyword>
<proteinExistence type="inferred from homology"/>
<dbReference type="InterPro" id="IPR043148">
    <property type="entry name" value="TagF_C"/>
</dbReference>
<keyword evidence="4" id="KW-0808">Transferase</keyword>
<keyword evidence="9" id="KW-1185">Reference proteome</keyword>
<comment type="similarity">
    <text evidence="2">Belongs to the CDP-glycerol glycerophosphotransferase family.</text>
</comment>
<name>A0ABY4PWH7_9ACTN</name>
<reference evidence="8 9" key="1">
    <citation type="submission" date="2022-05" db="EMBL/GenBank/DDBJ databases">
        <authorList>
            <person name="Zhou X."/>
            <person name="Li K."/>
            <person name="Man Y."/>
        </authorList>
    </citation>
    <scope>NUCLEOTIDE SEQUENCE [LARGE SCALE GENOMIC DNA]</scope>
    <source>
        <strain evidence="8 9">MS405</strain>
    </source>
</reference>
<dbReference type="InterPro" id="IPR001173">
    <property type="entry name" value="Glyco_trans_2-like"/>
</dbReference>
<dbReference type="InterPro" id="IPR007554">
    <property type="entry name" value="Glycerophosphate_synth"/>
</dbReference>
<dbReference type="InterPro" id="IPR043149">
    <property type="entry name" value="TagF_N"/>
</dbReference>
<dbReference type="PANTHER" id="PTHR37316:SF3">
    <property type="entry name" value="TEICHOIC ACID GLYCEROL-PHOSPHATE TRANSFERASE"/>
    <property type="match status" value="1"/>
</dbReference>
<feature type="domain" description="Glycosyltransferase 2-like" evidence="7">
    <location>
        <begin position="5"/>
        <end position="112"/>
    </location>
</feature>
<dbReference type="Pfam" id="PF04464">
    <property type="entry name" value="Glyphos_transf"/>
    <property type="match status" value="1"/>
</dbReference>
<evidence type="ECO:0000256" key="6">
    <source>
        <dbReference type="ARBA" id="ARBA00023136"/>
    </source>
</evidence>
<evidence type="ECO:0000313" key="9">
    <source>
        <dbReference type="Proteomes" id="UP000829992"/>
    </source>
</evidence>